<accession>A0A9N9KIW8</accession>
<reference evidence="1" key="1">
    <citation type="submission" date="2021-06" db="EMBL/GenBank/DDBJ databases">
        <authorList>
            <person name="Kallberg Y."/>
            <person name="Tangrot J."/>
            <person name="Rosling A."/>
        </authorList>
    </citation>
    <scope>NUCLEOTIDE SEQUENCE</scope>
    <source>
        <strain evidence="1">MA453B</strain>
    </source>
</reference>
<dbReference type="OrthoDB" id="2440718at2759"/>
<proteinExistence type="predicted"/>
<protein>
    <submittedName>
        <fullName evidence="1">1814_t:CDS:1</fullName>
    </submittedName>
</protein>
<comment type="caution">
    <text evidence="1">The sequence shown here is derived from an EMBL/GenBank/DDBJ whole genome shotgun (WGS) entry which is preliminary data.</text>
</comment>
<feature type="non-terminal residue" evidence="1">
    <location>
        <position position="90"/>
    </location>
</feature>
<feature type="non-terminal residue" evidence="1">
    <location>
        <position position="1"/>
    </location>
</feature>
<gene>
    <name evidence="1" type="ORF">DERYTH_LOCUS28701</name>
</gene>
<dbReference type="Proteomes" id="UP000789405">
    <property type="component" value="Unassembled WGS sequence"/>
</dbReference>
<sequence length="90" mass="9894">NHSKSTNIASPFLIRKSSFEEDYNQQPSASTAINTSSLIGLFKNDLEVCMYLVQHPQLVELALNMMKAGGGQEFITQGKAADKFNALSEK</sequence>
<dbReference type="EMBL" id="CAJVPY010073336">
    <property type="protein sequence ID" value="CAG8829504.1"/>
    <property type="molecule type" value="Genomic_DNA"/>
</dbReference>
<name>A0A9N9KIW8_9GLOM</name>
<evidence type="ECO:0000313" key="1">
    <source>
        <dbReference type="EMBL" id="CAG8829504.1"/>
    </source>
</evidence>
<organism evidence="1 2">
    <name type="scientific">Dentiscutata erythropus</name>
    <dbReference type="NCBI Taxonomy" id="1348616"/>
    <lineage>
        <taxon>Eukaryota</taxon>
        <taxon>Fungi</taxon>
        <taxon>Fungi incertae sedis</taxon>
        <taxon>Mucoromycota</taxon>
        <taxon>Glomeromycotina</taxon>
        <taxon>Glomeromycetes</taxon>
        <taxon>Diversisporales</taxon>
        <taxon>Gigasporaceae</taxon>
        <taxon>Dentiscutata</taxon>
    </lineage>
</organism>
<evidence type="ECO:0000313" key="2">
    <source>
        <dbReference type="Proteomes" id="UP000789405"/>
    </source>
</evidence>
<dbReference type="AlphaFoldDB" id="A0A9N9KIW8"/>
<keyword evidence="2" id="KW-1185">Reference proteome</keyword>